<dbReference type="Pfam" id="PF13715">
    <property type="entry name" value="CarbopepD_reg_2"/>
    <property type="match status" value="1"/>
</dbReference>
<dbReference type="SUPFAM" id="SSF49464">
    <property type="entry name" value="Carboxypeptidase regulatory domain-like"/>
    <property type="match status" value="1"/>
</dbReference>
<keyword evidence="17" id="KW-1185">Reference proteome</keyword>
<keyword evidence="10 11" id="KW-0998">Cell outer membrane</keyword>
<dbReference type="PROSITE" id="PS52016">
    <property type="entry name" value="TONB_DEPENDENT_REC_3"/>
    <property type="match status" value="1"/>
</dbReference>
<organism evidence="16 17">
    <name type="scientific">Rhodocytophaga rosea</name>
    <dbReference type="NCBI Taxonomy" id="2704465"/>
    <lineage>
        <taxon>Bacteria</taxon>
        <taxon>Pseudomonadati</taxon>
        <taxon>Bacteroidota</taxon>
        <taxon>Cytophagia</taxon>
        <taxon>Cytophagales</taxon>
        <taxon>Rhodocytophagaceae</taxon>
        <taxon>Rhodocytophaga</taxon>
    </lineage>
</organism>
<evidence type="ECO:0000256" key="6">
    <source>
        <dbReference type="ARBA" id="ARBA00023004"/>
    </source>
</evidence>
<dbReference type="PANTHER" id="PTHR32552">
    <property type="entry name" value="FERRICHROME IRON RECEPTOR-RELATED"/>
    <property type="match status" value="1"/>
</dbReference>
<name>A0A6C0GID0_9BACT</name>
<comment type="subcellular location">
    <subcellularLocation>
        <location evidence="1 11">Cell outer membrane</location>
        <topology evidence="1 11">Multi-pass membrane protein</topology>
    </subcellularLocation>
</comment>
<dbReference type="InterPro" id="IPR039426">
    <property type="entry name" value="TonB-dep_rcpt-like"/>
</dbReference>
<dbReference type="EMBL" id="CP048222">
    <property type="protein sequence ID" value="QHT67697.1"/>
    <property type="molecule type" value="Genomic_DNA"/>
</dbReference>
<evidence type="ECO:0000256" key="5">
    <source>
        <dbReference type="ARBA" id="ARBA00022692"/>
    </source>
</evidence>
<dbReference type="Gene3D" id="2.60.40.1120">
    <property type="entry name" value="Carboxypeptidase-like, regulatory domain"/>
    <property type="match status" value="1"/>
</dbReference>
<dbReference type="InterPro" id="IPR008969">
    <property type="entry name" value="CarboxyPept-like_regulatory"/>
</dbReference>
<dbReference type="InterPro" id="IPR036942">
    <property type="entry name" value="Beta-barrel_TonB_sf"/>
</dbReference>
<dbReference type="Pfam" id="PF07715">
    <property type="entry name" value="Plug"/>
    <property type="match status" value="1"/>
</dbReference>
<comment type="similarity">
    <text evidence="11 12">Belongs to the TonB-dependent receptor family.</text>
</comment>
<feature type="domain" description="TonB-dependent receptor-like beta-barrel" evidence="14">
    <location>
        <begin position="307"/>
        <end position="724"/>
    </location>
</feature>
<dbReference type="InterPro" id="IPR000531">
    <property type="entry name" value="Beta-barrel_TonB"/>
</dbReference>
<evidence type="ECO:0000259" key="14">
    <source>
        <dbReference type="Pfam" id="PF00593"/>
    </source>
</evidence>
<evidence type="ECO:0000256" key="11">
    <source>
        <dbReference type="PROSITE-ProRule" id="PRU01360"/>
    </source>
</evidence>
<dbReference type="Proteomes" id="UP000480178">
    <property type="component" value="Chromosome"/>
</dbReference>
<feature type="chain" id="PRO_5025373038" evidence="13">
    <location>
        <begin position="21"/>
        <end position="763"/>
    </location>
</feature>
<evidence type="ECO:0000256" key="10">
    <source>
        <dbReference type="ARBA" id="ARBA00023237"/>
    </source>
</evidence>
<keyword evidence="4" id="KW-0410">Iron transport</keyword>
<dbReference type="GO" id="GO:0009279">
    <property type="term" value="C:cell outer membrane"/>
    <property type="evidence" value="ECO:0007669"/>
    <property type="project" value="UniProtKB-SubCell"/>
</dbReference>
<evidence type="ECO:0000256" key="4">
    <source>
        <dbReference type="ARBA" id="ARBA00022496"/>
    </source>
</evidence>
<keyword evidence="13" id="KW-0732">Signal</keyword>
<keyword evidence="6" id="KW-0408">Iron</keyword>
<evidence type="ECO:0000256" key="12">
    <source>
        <dbReference type="RuleBase" id="RU003357"/>
    </source>
</evidence>
<dbReference type="Pfam" id="PF00593">
    <property type="entry name" value="TonB_dep_Rec_b-barrel"/>
    <property type="match status" value="1"/>
</dbReference>
<dbReference type="Gene3D" id="2.170.130.10">
    <property type="entry name" value="TonB-dependent receptor, plug domain"/>
    <property type="match status" value="1"/>
</dbReference>
<evidence type="ECO:0000256" key="9">
    <source>
        <dbReference type="ARBA" id="ARBA00023136"/>
    </source>
</evidence>
<dbReference type="CDD" id="cd01347">
    <property type="entry name" value="ligand_gated_channel"/>
    <property type="match status" value="1"/>
</dbReference>
<dbReference type="KEGG" id="rhoz:GXP67_14190"/>
<feature type="domain" description="TonB-dependent receptor plug" evidence="15">
    <location>
        <begin position="115"/>
        <end position="221"/>
    </location>
</feature>
<evidence type="ECO:0000256" key="3">
    <source>
        <dbReference type="ARBA" id="ARBA00022452"/>
    </source>
</evidence>
<dbReference type="RefSeq" id="WP_162443720.1">
    <property type="nucleotide sequence ID" value="NZ_CP048222.1"/>
</dbReference>
<feature type="signal peptide" evidence="13">
    <location>
        <begin position="1"/>
        <end position="20"/>
    </location>
</feature>
<keyword evidence="7" id="KW-0406">Ion transport</keyword>
<dbReference type="SUPFAM" id="SSF56935">
    <property type="entry name" value="Porins"/>
    <property type="match status" value="1"/>
</dbReference>
<evidence type="ECO:0000256" key="1">
    <source>
        <dbReference type="ARBA" id="ARBA00004571"/>
    </source>
</evidence>
<gene>
    <name evidence="16" type="ORF">GXP67_14190</name>
</gene>
<evidence type="ECO:0000256" key="7">
    <source>
        <dbReference type="ARBA" id="ARBA00023065"/>
    </source>
</evidence>
<dbReference type="GO" id="GO:0006826">
    <property type="term" value="P:iron ion transport"/>
    <property type="evidence" value="ECO:0007669"/>
    <property type="project" value="UniProtKB-KW"/>
</dbReference>
<keyword evidence="9 11" id="KW-0472">Membrane</keyword>
<protein>
    <submittedName>
        <fullName evidence="16">TonB-dependent receptor</fullName>
    </submittedName>
</protein>
<dbReference type="Gene3D" id="2.40.170.20">
    <property type="entry name" value="TonB-dependent receptor, beta-barrel domain"/>
    <property type="match status" value="1"/>
</dbReference>
<evidence type="ECO:0000256" key="13">
    <source>
        <dbReference type="SAM" id="SignalP"/>
    </source>
</evidence>
<keyword evidence="16" id="KW-0675">Receptor</keyword>
<evidence type="ECO:0000259" key="15">
    <source>
        <dbReference type="Pfam" id="PF07715"/>
    </source>
</evidence>
<dbReference type="PANTHER" id="PTHR32552:SF81">
    <property type="entry name" value="TONB-DEPENDENT OUTER MEMBRANE RECEPTOR"/>
    <property type="match status" value="1"/>
</dbReference>
<keyword evidence="8 12" id="KW-0798">TonB box</keyword>
<keyword evidence="2 11" id="KW-0813">Transport</keyword>
<evidence type="ECO:0000256" key="2">
    <source>
        <dbReference type="ARBA" id="ARBA00022448"/>
    </source>
</evidence>
<keyword evidence="3 11" id="KW-1134">Transmembrane beta strand</keyword>
<sequence length="763" mass="84824">MKKLMSCLLALFSLYTLTFAQTTISGRIIDAQTKEPLAGVNILISNSSQGSTSLSNGSFVLKTDQSVPEIAVSFVGYKTKTLSTSGQNMLISLEPSSLQLNQIVVSASREGESRTEAPVAISTISRELITQTKAVSLDQLLNKVSGVYMVNLGNEQHSMAIRQPIGTKSLYLYLEDGVPIRTTGDFNHNALIEINMAALKNIEVIRGPSSSLYGSEAIGGAINFITQAPSLLPTAKLQLEMSNRGYRRTDFSASTTIGKVGIFAGGYYTGQRKGYFSHSDFDKLALTFRLDYLINEKSKLITTASLIDYITDQTGGLDSANFYGKQYSSLHTFSYRKVKALRIKSTFDHTWNKNNSSKITAFFRHNSIGQNPFYAIRNVQGNPLKARGEINDDAFDSYGLIAQHRKSFPFWKGRLIVGVSADYSPASYIASFIDVDRNADGVYTGFTKTDSLLTDYSVNLLNTAVYGQLELSPMEALKIVGALRYDRLDYRFDNNLAPSAFTGAPDETNHFANLTPKLGLTYDFGKDKGMYANYSVGFAPPQITDLYRGVKVPTLKPAYFNNYEVGGWLNLMQGKGYLDISFYQMDGRNEIVSVRLPDGSYENQNAGKTRHRGVEYTIKYAPVESVSLRFSGTNARHTFVQYIERGADYTDKTMNTAPEFMANAEVIYKPAFLKGLRLSAEWQRIGKFYMDAANTEQYNGYHLFNTRVGYTWKGAELWINAINLTNELYATTVDKTAFGKSYRQGIPRTFNIGIAYNFTGKSN</sequence>
<proteinExistence type="inferred from homology"/>
<evidence type="ECO:0000313" key="16">
    <source>
        <dbReference type="EMBL" id="QHT67697.1"/>
    </source>
</evidence>
<keyword evidence="5 11" id="KW-0812">Transmembrane</keyword>
<evidence type="ECO:0000256" key="8">
    <source>
        <dbReference type="ARBA" id="ARBA00023077"/>
    </source>
</evidence>
<dbReference type="AlphaFoldDB" id="A0A6C0GID0"/>
<dbReference type="InterPro" id="IPR037066">
    <property type="entry name" value="Plug_dom_sf"/>
</dbReference>
<accession>A0A6C0GID0</accession>
<dbReference type="InterPro" id="IPR012910">
    <property type="entry name" value="Plug_dom"/>
</dbReference>
<reference evidence="16 17" key="1">
    <citation type="submission" date="2020-01" db="EMBL/GenBank/DDBJ databases">
        <authorList>
            <person name="Kim M.K."/>
        </authorList>
    </citation>
    <scope>NUCLEOTIDE SEQUENCE [LARGE SCALE GENOMIC DNA]</scope>
    <source>
        <strain evidence="16 17">172606-1</strain>
    </source>
</reference>
<evidence type="ECO:0000313" key="17">
    <source>
        <dbReference type="Proteomes" id="UP000480178"/>
    </source>
</evidence>